<dbReference type="Proteomes" id="UP001085076">
    <property type="component" value="Miscellaneous, Linkage group lg02"/>
</dbReference>
<comment type="caution">
    <text evidence="2">The sequence shown here is derived from an EMBL/GenBank/DDBJ whole genome shotgun (WGS) entry which is preliminary data.</text>
</comment>
<proteinExistence type="predicted"/>
<evidence type="ECO:0000313" key="2">
    <source>
        <dbReference type="EMBL" id="KAJ0981430.1"/>
    </source>
</evidence>
<protein>
    <submittedName>
        <fullName evidence="2">Uncharacterized protein</fullName>
    </submittedName>
</protein>
<name>A0A9D5CZY1_9LILI</name>
<dbReference type="EMBL" id="JAGGNH010000002">
    <property type="protein sequence ID" value="KAJ0981430.1"/>
    <property type="molecule type" value="Genomic_DNA"/>
</dbReference>
<dbReference type="OrthoDB" id="783687at2759"/>
<dbReference type="PANTHER" id="PTHR33735:SF2">
    <property type="entry name" value="OS09G0468900 PROTEIN"/>
    <property type="match status" value="1"/>
</dbReference>
<gene>
    <name evidence="2" type="ORF">J5N97_009685</name>
</gene>
<evidence type="ECO:0000256" key="1">
    <source>
        <dbReference type="SAM" id="MobiDB-lite"/>
    </source>
</evidence>
<accession>A0A9D5CZY1</accession>
<keyword evidence="3" id="KW-1185">Reference proteome</keyword>
<dbReference type="AlphaFoldDB" id="A0A9D5CZY1"/>
<feature type="region of interest" description="Disordered" evidence="1">
    <location>
        <begin position="197"/>
        <end position="230"/>
    </location>
</feature>
<feature type="region of interest" description="Disordered" evidence="1">
    <location>
        <begin position="56"/>
        <end position="80"/>
    </location>
</feature>
<sequence length="230" mass="25797">MALPLVYHLTPSKLHHLPFRSSRARLPLLHRFVKISSLSHRRRHLPILQAMKPSADIDLNGEESSNKDSKSKDSTVELVPSPGSVRLPLPNIPVWARWVLGSLICLAVPFYKRIRTIQDGVEKTAETVVEVIEKVAEVTEEIASDVADALPEGSLKQTAMEIERIAEEVDKGAERVEEFLDKVDKIEDQVEDLVEPMIEEAERKQRGNQVVDETSSNTDLPKATSEPNKK</sequence>
<reference evidence="2" key="2">
    <citation type="journal article" date="2022" name="Hortic Res">
        <title>The genome of Dioscorea zingiberensis sheds light on the biosynthesis, origin and evolution of the medicinally important diosgenin saponins.</title>
        <authorList>
            <person name="Li Y."/>
            <person name="Tan C."/>
            <person name="Li Z."/>
            <person name="Guo J."/>
            <person name="Li S."/>
            <person name="Chen X."/>
            <person name="Wang C."/>
            <person name="Dai X."/>
            <person name="Yang H."/>
            <person name="Song W."/>
            <person name="Hou L."/>
            <person name="Xu J."/>
            <person name="Tong Z."/>
            <person name="Xu A."/>
            <person name="Yuan X."/>
            <person name="Wang W."/>
            <person name="Yang Q."/>
            <person name="Chen L."/>
            <person name="Sun Z."/>
            <person name="Wang K."/>
            <person name="Pan B."/>
            <person name="Chen J."/>
            <person name="Bao Y."/>
            <person name="Liu F."/>
            <person name="Qi X."/>
            <person name="Gang D.R."/>
            <person name="Wen J."/>
            <person name="Li J."/>
        </authorList>
    </citation>
    <scope>NUCLEOTIDE SEQUENCE</scope>
    <source>
        <strain evidence="2">Dzin_1.0</strain>
    </source>
</reference>
<evidence type="ECO:0000313" key="3">
    <source>
        <dbReference type="Proteomes" id="UP001085076"/>
    </source>
</evidence>
<feature type="compositionally biased region" description="Basic and acidic residues" evidence="1">
    <location>
        <begin position="64"/>
        <end position="75"/>
    </location>
</feature>
<dbReference type="PANTHER" id="PTHR33735">
    <property type="entry name" value="EXPRESSED PROTEIN"/>
    <property type="match status" value="1"/>
</dbReference>
<reference evidence="2" key="1">
    <citation type="submission" date="2021-03" db="EMBL/GenBank/DDBJ databases">
        <authorList>
            <person name="Li Z."/>
            <person name="Yang C."/>
        </authorList>
    </citation>
    <scope>NUCLEOTIDE SEQUENCE</scope>
    <source>
        <strain evidence="2">Dzin_1.0</strain>
        <tissue evidence="2">Leaf</tissue>
    </source>
</reference>
<organism evidence="2 3">
    <name type="scientific">Dioscorea zingiberensis</name>
    <dbReference type="NCBI Taxonomy" id="325984"/>
    <lineage>
        <taxon>Eukaryota</taxon>
        <taxon>Viridiplantae</taxon>
        <taxon>Streptophyta</taxon>
        <taxon>Embryophyta</taxon>
        <taxon>Tracheophyta</taxon>
        <taxon>Spermatophyta</taxon>
        <taxon>Magnoliopsida</taxon>
        <taxon>Liliopsida</taxon>
        <taxon>Dioscoreales</taxon>
        <taxon>Dioscoreaceae</taxon>
        <taxon>Dioscorea</taxon>
    </lineage>
</organism>
<dbReference type="Gene3D" id="1.10.287.950">
    <property type="entry name" value="Methyl-accepting chemotaxis protein"/>
    <property type="match status" value="1"/>
</dbReference>
<feature type="compositionally biased region" description="Polar residues" evidence="1">
    <location>
        <begin position="207"/>
        <end position="219"/>
    </location>
</feature>